<evidence type="ECO:0000313" key="1">
    <source>
        <dbReference type="EMBL" id="VTP78979.1"/>
    </source>
</evidence>
<gene>
    <name evidence="1" type="ORF">NCTC13032_06249</name>
</gene>
<evidence type="ECO:0000313" key="2">
    <source>
        <dbReference type="Proteomes" id="UP000310719"/>
    </source>
</evidence>
<proteinExistence type="predicted"/>
<organism evidence="1 2">
    <name type="scientific">Leclercia adecarboxylata</name>
    <dbReference type="NCBI Taxonomy" id="83655"/>
    <lineage>
        <taxon>Bacteria</taxon>
        <taxon>Pseudomonadati</taxon>
        <taxon>Pseudomonadota</taxon>
        <taxon>Gammaproteobacteria</taxon>
        <taxon>Enterobacterales</taxon>
        <taxon>Enterobacteriaceae</taxon>
        <taxon>Leclercia</taxon>
    </lineage>
</organism>
<dbReference type="EMBL" id="LR590464">
    <property type="protein sequence ID" value="VTP78979.1"/>
    <property type="molecule type" value="Genomic_DNA"/>
</dbReference>
<accession>A0A4U9ISQ6</accession>
<dbReference type="Proteomes" id="UP000310719">
    <property type="component" value="Chromosome"/>
</dbReference>
<protein>
    <submittedName>
        <fullName evidence="1">Uncharacterized protein</fullName>
    </submittedName>
</protein>
<reference evidence="1 2" key="1">
    <citation type="submission" date="2019-05" db="EMBL/GenBank/DDBJ databases">
        <authorList>
            <consortium name="Pathogen Informatics"/>
        </authorList>
    </citation>
    <scope>NUCLEOTIDE SEQUENCE [LARGE SCALE GENOMIC DNA]</scope>
    <source>
        <strain evidence="1 2">NCTC13032</strain>
    </source>
</reference>
<dbReference type="AlphaFoldDB" id="A0A4U9ISQ6"/>
<sequence length="65" mass="7058">MLPPLINPCSPLADTQYAGNILCLGGFFTQKELHVLPPASAFFTRRNSADIIHQLRDAGSSQTLC</sequence>
<name>A0A4U9ISQ6_9ENTR</name>